<evidence type="ECO:0000313" key="2">
    <source>
        <dbReference type="EMBL" id="PKA63777.1"/>
    </source>
</evidence>
<dbReference type="Proteomes" id="UP000236161">
    <property type="component" value="Unassembled WGS sequence"/>
</dbReference>
<proteinExistence type="predicted"/>
<dbReference type="EMBL" id="KZ451907">
    <property type="protein sequence ID" value="PKA63777.1"/>
    <property type="molecule type" value="Genomic_DNA"/>
</dbReference>
<feature type="compositionally biased region" description="Basic and acidic residues" evidence="1">
    <location>
        <begin position="51"/>
        <end position="62"/>
    </location>
</feature>
<evidence type="ECO:0000256" key="1">
    <source>
        <dbReference type="SAM" id="MobiDB-lite"/>
    </source>
</evidence>
<reference evidence="2 3" key="1">
    <citation type="journal article" date="2017" name="Nature">
        <title>The Apostasia genome and the evolution of orchids.</title>
        <authorList>
            <person name="Zhang G.Q."/>
            <person name="Liu K.W."/>
            <person name="Li Z."/>
            <person name="Lohaus R."/>
            <person name="Hsiao Y.Y."/>
            <person name="Niu S.C."/>
            <person name="Wang J.Y."/>
            <person name="Lin Y.C."/>
            <person name="Xu Q."/>
            <person name="Chen L.J."/>
            <person name="Yoshida K."/>
            <person name="Fujiwara S."/>
            <person name="Wang Z.W."/>
            <person name="Zhang Y.Q."/>
            <person name="Mitsuda N."/>
            <person name="Wang M."/>
            <person name="Liu G.H."/>
            <person name="Pecoraro L."/>
            <person name="Huang H.X."/>
            <person name="Xiao X.J."/>
            <person name="Lin M."/>
            <person name="Wu X.Y."/>
            <person name="Wu W.L."/>
            <person name="Chen Y.Y."/>
            <person name="Chang S.B."/>
            <person name="Sakamoto S."/>
            <person name="Ohme-Takagi M."/>
            <person name="Yagi M."/>
            <person name="Zeng S.J."/>
            <person name="Shen C.Y."/>
            <person name="Yeh C.M."/>
            <person name="Luo Y.B."/>
            <person name="Tsai W.C."/>
            <person name="Van de Peer Y."/>
            <person name="Liu Z.J."/>
        </authorList>
    </citation>
    <scope>NUCLEOTIDE SEQUENCE [LARGE SCALE GENOMIC DNA]</scope>
    <source>
        <strain evidence="3">cv. Shenzhen</strain>
        <tissue evidence="2">Stem</tissue>
    </source>
</reference>
<feature type="region of interest" description="Disordered" evidence="1">
    <location>
        <begin position="1"/>
        <end position="63"/>
    </location>
</feature>
<evidence type="ECO:0000313" key="3">
    <source>
        <dbReference type="Proteomes" id="UP000236161"/>
    </source>
</evidence>
<feature type="compositionally biased region" description="Polar residues" evidence="1">
    <location>
        <begin position="112"/>
        <end position="121"/>
    </location>
</feature>
<dbReference type="AlphaFoldDB" id="A0A2I0B7J7"/>
<protein>
    <submittedName>
        <fullName evidence="2">Uncharacterized protein</fullName>
    </submittedName>
</protein>
<organism evidence="2 3">
    <name type="scientific">Apostasia shenzhenica</name>
    <dbReference type="NCBI Taxonomy" id="1088818"/>
    <lineage>
        <taxon>Eukaryota</taxon>
        <taxon>Viridiplantae</taxon>
        <taxon>Streptophyta</taxon>
        <taxon>Embryophyta</taxon>
        <taxon>Tracheophyta</taxon>
        <taxon>Spermatophyta</taxon>
        <taxon>Magnoliopsida</taxon>
        <taxon>Liliopsida</taxon>
        <taxon>Asparagales</taxon>
        <taxon>Orchidaceae</taxon>
        <taxon>Apostasioideae</taxon>
        <taxon>Apostasia</taxon>
    </lineage>
</organism>
<accession>A0A2I0B7J7</accession>
<feature type="region of interest" description="Disordered" evidence="1">
    <location>
        <begin position="101"/>
        <end position="147"/>
    </location>
</feature>
<keyword evidence="3" id="KW-1185">Reference proteome</keyword>
<sequence length="147" mass="16230">MLSETRAKQGELSNEENTRRRRGLAINGNFRQKGPQNRRSSTAKRWMAGGDGHRRTARRPKEMAGIPEANWLRSGEEAAENRVEDAKIRTSKKPRHANVAFTPSNDLAAETATPTSRSRTPMANVPGLQTAPPCLSSPETAKDLELL</sequence>
<name>A0A2I0B7J7_9ASPA</name>
<gene>
    <name evidence="2" type="ORF">AXF42_Ash017061</name>
</gene>